<feature type="compositionally biased region" description="Acidic residues" evidence="6">
    <location>
        <begin position="144"/>
        <end position="154"/>
    </location>
</feature>
<dbReference type="Gene3D" id="3.30.420.10">
    <property type="entry name" value="Ribonuclease H-like superfamily/Ribonuclease H"/>
    <property type="match status" value="1"/>
</dbReference>
<evidence type="ECO:0000259" key="7">
    <source>
        <dbReference type="SMART" id="SM00479"/>
    </source>
</evidence>
<feature type="region of interest" description="Disordered" evidence="6">
    <location>
        <begin position="78"/>
        <end position="197"/>
    </location>
</feature>
<feature type="compositionally biased region" description="Basic and acidic residues" evidence="6">
    <location>
        <begin position="119"/>
        <end position="129"/>
    </location>
</feature>
<keyword evidence="3" id="KW-0378">Hydrolase</keyword>
<dbReference type="InterPro" id="IPR047021">
    <property type="entry name" value="REXO1/3/4-like"/>
</dbReference>
<organism evidence="8 9">
    <name type="scientific">Aspergillus chevalieri</name>
    <name type="common">Eurotium chevalieri</name>
    <dbReference type="NCBI Taxonomy" id="182096"/>
    <lineage>
        <taxon>Eukaryota</taxon>
        <taxon>Fungi</taxon>
        <taxon>Dikarya</taxon>
        <taxon>Ascomycota</taxon>
        <taxon>Pezizomycotina</taxon>
        <taxon>Eurotiomycetes</taxon>
        <taxon>Eurotiomycetidae</taxon>
        <taxon>Eurotiales</taxon>
        <taxon>Aspergillaceae</taxon>
        <taxon>Aspergillus</taxon>
        <taxon>Aspergillus subgen. Aspergillus</taxon>
    </lineage>
</organism>
<protein>
    <recommendedName>
        <fullName evidence="7">Exonuclease domain-containing protein</fullName>
    </recommendedName>
</protein>
<feature type="region of interest" description="Disordered" evidence="6">
    <location>
        <begin position="1"/>
        <end position="31"/>
    </location>
</feature>
<accession>A0A7R7ZIQ3</accession>
<dbReference type="GeneID" id="66977088"/>
<evidence type="ECO:0000256" key="1">
    <source>
        <dbReference type="ARBA" id="ARBA00022552"/>
    </source>
</evidence>
<keyword evidence="2" id="KW-0540">Nuclease</keyword>
<feature type="region of interest" description="Disordered" evidence="6">
    <location>
        <begin position="390"/>
        <end position="411"/>
    </location>
</feature>
<reference evidence="8" key="2">
    <citation type="submission" date="2021-02" db="EMBL/GenBank/DDBJ databases">
        <title>Aspergillus chevalieri M1 genome sequence.</title>
        <authorList>
            <person name="Kadooka C."/>
            <person name="Mori K."/>
            <person name="Futagami T."/>
        </authorList>
    </citation>
    <scope>NUCLEOTIDE SEQUENCE</scope>
    <source>
        <strain evidence="8">M1</strain>
    </source>
</reference>
<reference evidence="8" key="1">
    <citation type="submission" date="2021-01" db="EMBL/GenBank/DDBJ databases">
        <authorList>
            <consortium name="Aspergillus chevalieri M1 genome sequencing consortium"/>
            <person name="Kazuki M."/>
            <person name="Futagami T."/>
        </authorList>
    </citation>
    <scope>NUCLEOTIDE SEQUENCE</scope>
    <source>
        <strain evidence="8">M1</strain>
    </source>
</reference>
<keyword evidence="9" id="KW-1185">Reference proteome</keyword>
<dbReference type="GO" id="GO:0005634">
    <property type="term" value="C:nucleus"/>
    <property type="evidence" value="ECO:0007669"/>
    <property type="project" value="TreeGrafter"/>
</dbReference>
<evidence type="ECO:0000313" key="8">
    <source>
        <dbReference type="EMBL" id="BCR82729.1"/>
    </source>
</evidence>
<evidence type="ECO:0000256" key="5">
    <source>
        <dbReference type="ARBA" id="ARBA00025599"/>
    </source>
</evidence>
<dbReference type="InterPro" id="IPR013520">
    <property type="entry name" value="Ribonucl_H"/>
</dbReference>
<dbReference type="KEGG" id="ache:ACHE_10131S"/>
<evidence type="ECO:0000313" key="9">
    <source>
        <dbReference type="Proteomes" id="UP000637239"/>
    </source>
</evidence>
<dbReference type="InterPro" id="IPR036397">
    <property type="entry name" value="RNaseH_sf"/>
</dbReference>
<comment type="function">
    <text evidence="5">Exoribonuclease involved in ribosome biosynthesis. Involved in the processing of ITS1, the internal transcribed spacer localized between the 18S and 5.8S rRNAs.</text>
</comment>
<evidence type="ECO:0000256" key="3">
    <source>
        <dbReference type="ARBA" id="ARBA00022801"/>
    </source>
</evidence>
<evidence type="ECO:0000256" key="2">
    <source>
        <dbReference type="ARBA" id="ARBA00022722"/>
    </source>
</evidence>
<proteinExistence type="predicted"/>
<dbReference type="PANTHER" id="PTHR12801:SF45">
    <property type="entry name" value="RNA EXONUCLEASE 4"/>
    <property type="match status" value="1"/>
</dbReference>
<dbReference type="SMART" id="SM00479">
    <property type="entry name" value="EXOIII"/>
    <property type="match status" value="1"/>
</dbReference>
<dbReference type="InterPro" id="IPR012337">
    <property type="entry name" value="RNaseH-like_sf"/>
</dbReference>
<dbReference type="GO" id="GO:0006364">
    <property type="term" value="P:rRNA processing"/>
    <property type="evidence" value="ECO:0007669"/>
    <property type="project" value="UniProtKB-KW"/>
</dbReference>
<feature type="compositionally biased region" description="Basic and acidic residues" evidence="6">
    <location>
        <begin position="391"/>
        <end position="404"/>
    </location>
</feature>
<dbReference type="AlphaFoldDB" id="A0A7R7ZIQ3"/>
<feature type="domain" description="Exonuclease" evidence="7">
    <location>
        <begin position="263"/>
        <end position="452"/>
    </location>
</feature>
<gene>
    <name evidence="8" type="ORF">ACHE_10131S</name>
</gene>
<feature type="compositionally biased region" description="Basic and acidic residues" evidence="6">
    <location>
        <begin position="86"/>
        <end position="95"/>
    </location>
</feature>
<feature type="compositionally biased region" description="Basic and acidic residues" evidence="6">
    <location>
        <begin position="170"/>
        <end position="192"/>
    </location>
</feature>
<dbReference type="CDD" id="cd06137">
    <property type="entry name" value="DEDDh_RNase"/>
    <property type="match status" value="1"/>
</dbReference>
<dbReference type="RefSeq" id="XP_043131251.1">
    <property type="nucleotide sequence ID" value="XM_043275865.1"/>
</dbReference>
<sequence>MSRPRKTTTTTKTDPKKPNPVPTPTPAPVPVAYSDAYFTKMRAFVMTPESLKIEGYKLENLGKDEILGFRRCRDCHARIRTRKSVKKDEKKKAEDGDGDGEGGGGEGNEKRDRRRGKSRKESGEKDKGENAMQEIDGSTVTDEKTDDAENDEDNEDRKDGGVRVTVTVREVTDETGKGEKSEAAGDKQGKEKGGKKRKTAVCQFHTGRVMDKHFTCCQEHVSTPGCVEMDRHTPVEYAKGELETEWMLYATPTKPMKWWDPRMAVALDCEMGVSIYGEPELVRISLVDFFTGEILIDSLVYPRVRLQHLNTRYSGVTRGMLETARKRKQCIMGGRDAARALVWRYVGRETIVVMHGGQSDMMALRWIHDRVIDTFVVEGWRRSAAAAAAAEAKKSEAEPEKKEGTPGGRSLKHLTETILGAQIQQGRGGHDSVEDAMACRWLADWYVRTGLG</sequence>
<dbReference type="SUPFAM" id="SSF53098">
    <property type="entry name" value="Ribonuclease H-like"/>
    <property type="match status" value="1"/>
</dbReference>
<evidence type="ECO:0000256" key="4">
    <source>
        <dbReference type="ARBA" id="ARBA00022839"/>
    </source>
</evidence>
<keyword evidence="1" id="KW-0698">rRNA processing</keyword>
<dbReference type="GO" id="GO:0004527">
    <property type="term" value="F:exonuclease activity"/>
    <property type="evidence" value="ECO:0007669"/>
    <property type="project" value="UniProtKB-KW"/>
</dbReference>
<dbReference type="PANTHER" id="PTHR12801">
    <property type="entry name" value="RNA EXONUCLEASE REXO1 / RECO3 FAMILY MEMBER-RELATED"/>
    <property type="match status" value="1"/>
</dbReference>
<dbReference type="GO" id="GO:0000027">
    <property type="term" value="P:ribosomal large subunit assembly"/>
    <property type="evidence" value="ECO:0007669"/>
    <property type="project" value="TreeGrafter"/>
</dbReference>
<dbReference type="EMBL" id="AP024416">
    <property type="protein sequence ID" value="BCR82729.1"/>
    <property type="molecule type" value="Genomic_DNA"/>
</dbReference>
<dbReference type="Proteomes" id="UP000637239">
    <property type="component" value="Chromosome 1"/>
</dbReference>
<evidence type="ECO:0000256" key="6">
    <source>
        <dbReference type="SAM" id="MobiDB-lite"/>
    </source>
</evidence>
<keyword evidence="4" id="KW-0269">Exonuclease</keyword>
<feature type="compositionally biased region" description="Pro residues" evidence="6">
    <location>
        <begin position="18"/>
        <end position="29"/>
    </location>
</feature>
<dbReference type="GO" id="GO:0003676">
    <property type="term" value="F:nucleic acid binding"/>
    <property type="evidence" value="ECO:0007669"/>
    <property type="project" value="InterPro"/>
</dbReference>
<name>A0A7R7ZIQ3_ASPCH</name>